<dbReference type="PANTHER" id="PTHR47950:SF44">
    <property type="entry name" value="CYTOCHROME P450, FAMILY 76, SUBFAMILY C, POLYPEPTIDE 5-RELATED"/>
    <property type="match status" value="1"/>
</dbReference>
<evidence type="ECO:0000256" key="2">
    <source>
        <dbReference type="ARBA" id="ARBA00022617"/>
    </source>
</evidence>
<sequence length="204" mass="23405">MIEPVNEARQARQPLDVGRLGFDTKLNFLSNMMFSSNMFNMNLNPKMEVKELIGDLIEFVGKHNVANYLPFLKPFDPQGIRRGLMLLYERLWKLLDVIIEQRIKHMAYGVDRYGDSLDVLLDHTKENGPLELNYQSISVLLMDVQHAKKVASLATRVSTRKVGLFLSIRSENHAMQEHKESRATTPIPKEVLAARRVSSKLILM</sequence>
<keyword evidence="2" id="KW-0349">Heme</keyword>
<comment type="similarity">
    <text evidence="1">Belongs to the cytochrome P450 family.</text>
</comment>
<evidence type="ECO:0000313" key="7">
    <source>
        <dbReference type="RefSeq" id="XP_011071585.1"/>
    </source>
</evidence>
<keyword evidence="6" id="KW-1185">Reference proteome</keyword>
<keyword evidence="5" id="KW-0560">Oxidoreductase</keyword>
<dbReference type="GO" id="GO:0020037">
    <property type="term" value="F:heme binding"/>
    <property type="evidence" value="ECO:0007669"/>
    <property type="project" value="InterPro"/>
</dbReference>
<evidence type="ECO:0000256" key="4">
    <source>
        <dbReference type="ARBA" id="ARBA00023004"/>
    </source>
</evidence>
<organism evidence="6 7">
    <name type="scientific">Sesamum indicum</name>
    <name type="common">Oriental sesame</name>
    <name type="synonym">Sesamum orientale</name>
    <dbReference type="NCBI Taxonomy" id="4182"/>
    <lineage>
        <taxon>Eukaryota</taxon>
        <taxon>Viridiplantae</taxon>
        <taxon>Streptophyta</taxon>
        <taxon>Embryophyta</taxon>
        <taxon>Tracheophyta</taxon>
        <taxon>Spermatophyta</taxon>
        <taxon>Magnoliopsida</taxon>
        <taxon>eudicotyledons</taxon>
        <taxon>Gunneridae</taxon>
        <taxon>Pentapetalae</taxon>
        <taxon>asterids</taxon>
        <taxon>lamiids</taxon>
        <taxon>Lamiales</taxon>
        <taxon>Pedaliaceae</taxon>
        <taxon>Sesamum</taxon>
    </lineage>
</organism>
<dbReference type="AlphaFoldDB" id="A0A6I9SVT8"/>
<dbReference type="InterPro" id="IPR036396">
    <property type="entry name" value="Cyt_P450_sf"/>
</dbReference>
<dbReference type="Pfam" id="PF00067">
    <property type="entry name" value="p450"/>
    <property type="match status" value="1"/>
</dbReference>
<keyword evidence="4" id="KW-0408">Iron</keyword>
<keyword evidence="3" id="KW-0479">Metal-binding</keyword>
<dbReference type="GeneID" id="105156996"/>
<evidence type="ECO:0000256" key="3">
    <source>
        <dbReference type="ARBA" id="ARBA00022723"/>
    </source>
</evidence>
<evidence type="ECO:0000256" key="1">
    <source>
        <dbReference type="ARBA" id="ARBA00010617"/>
    </source>
</evidence>
<dbReference type="OrthoDB" id="2789670at2759"/>
<dbReference type="KEGG" id="sind:105156996"/>
<dbReference type="GO" id="GO:0005506">
    <property type="term" value="F:iron ion binding"/>
    <property type="evidence" value="ECO:0007669"/>
    <property type="project" value="InterPro"/>
</dbReference>
<evidence type="ECO:0000313" key="6">
    <source>
        <dbReference type="Proteomes" id="UP000504604"/>
    </source>
</evidence>
<dbReference type="Proteomes" id="UP000504604">
    <property type="component" value="Linkage group LG1"/>
</dbReference>
<dbReference type="InParanoid" id="A0A6I9SVT8"/>
<evidence type="ECO:0000256" key="5">
    <source>
        <dbReference type="ARBA" id="ARBA00023033"/>
    </source>
</evidence>
<name>A0A6I9SVT8_SESIN</name>
<accession>A0A6I9SVT8</accession>
<dbReference type="Gene3D" id="1.10.630.10">
    <property type="entry name" value="Cytochrome P450"/>
    <property type="match status" value="1"/>
</dbReference>
<dbReference type="PANTHER" id="PTHR47950">
    <property type="entry name" value="CYTOCHROME P450, FAMILY 76, SUBFAMILY C, POLYPEPTIDE 5-RELATED"/>
    <property type="match status" value="1"/>
</dbReference>
<reference evidence="6" key="1">
    <citation type="submission" date="2024-10" db="UniProtKB">
        <authorList>
            <consortium name="RefSeq"/>
        </authorList>
    </citation>
    <scope>NUCLEOTIDE SEQUENCE [LARGE SCALE GENOMIC DNA]</scope>
    <source>
        <strain evidence="6">cv. Zhongzhi No. 13</strain>
    </source>
</reference>
<gene>
    <name evidence="7" type="primary">LOC105156996</name>
</gene>
<reference evidence="7" key="2">
    <citation type="submission" date="2025-08" db="UniProtKB">
        <authorList>
            <consortium name="RefSeq"/>
        </authorList>
    </citation>
    <scope>IDENTIFICATION</scope>
</reference>
<dbReference type="RefSeq" id="XP_011071585.1">
    <property type="nucleotide sequence ID" value="XM_011073283.1"/>
</dbReference>
<dbReference type="SUPFAM" id="SSF48264">
    <property type="entry name" value="Cytochrome P450"/>
    <property type="match status" value="1"/>
</dbReference>
<dbReference type="InterPro" id="IPR001128">
    <property type="entry name" value="Cyt_P450"/>
</dbReference>
<dbReference type="GO" id="GO:0016705">
    <property type="term" value="F:oxidoreductase activity, acting on paired donors, with incorporation or reduction of molecular oxygen"/>
    <property type="evidence" value="ECO:0007669"/>
    <property type="project" value="InterPro"/>
</dbReference>
<protein>
    <submittedName>
        <fullName evidence="7">Geraniol 8-hydroxylase-like</fullName>
    </submittedName>
</protein>
<proteinExistence type="inferred from homology"/>
<dbReference type="GO" id="GO:0004497">
    <property type="term" value="F:monooxygenase activity"/>
    <property type="evidence" value="ECO:0007669"/>
    <property type="project" value="UniProtKB-KW"/>
</dbReference>
<keyword evidence="5" id="KW-0503">Monooxygenase</keyword>